<dbReference type="PANTHER" id="PTHR34220">
    <property type="entry name" value="SENSOR HISTIDINE KINASE YPDA"/>
    <property type="match status" value="1"/>
</dbReference>
<comment type="caution">
    <text evidence="10">The sequence shown here is derived from an EMBL/GenBank/DDBJ whole genome shotgun (WGS) entry which is preliminary data.</text>
</comment>
<keyword evidence="3" id="KW-0597">Phosphoprotein</keyword>
<keyword evidence="8" id="KW-0812">Transmembrane</keyword>
<evidence type="ECO:0000256" key="7">
    <source>
        <dbReference type="SAM" id="Coils"/>
    </source>
</evidence>
<dbReference type="InterPro" id="IPR050640">
    <property type="entry name" value="Bact_2-comp_sensor_kinase"/>
</dbReference>
<gene>
    <name evidence="10" type="ORF">A8709_28235</name>
</gene>
<feature type="coiled-coil region" evidence="7">
    <location>
        <begin position="367"/>
        <end position="404"/>
    </location>
</feature>
<dbReference type="EMBL" id="LYPC01000027">
    <property type="protein sequence ID" value="OCT11764.1"/>
    <property type="molecule type" value="Genomic_DNA"/>
</dbReference>
<evidence type="ECO:0000256" key="6">
    <source>
        <dbReference type="ARBA" id="ARBA00023136"/>
    </source>
</evidence>
<evidence type="ECO:0000256" key="4">
    <source>
        <dbReference type="ARBA" id="ARBA00022679"/>
    </source>
</evidence>
<dbReference type="RefSeq" id="WP_065855424.1">
    <property type="nucleotide sequence ID" value="NZ_LYPC01000027.1"/>
</dbReference>
<dbReference type="SMART" id="SM00304">
    <property type="entry name" value="HAMP"/>
    <property type="match status" value="1"/>
</dbReference>
<dbReference type="SUPFAM" id="SSF55874">
    <property type="entry name" value="ATPase domain of HSP90 chaperone/DNA topoisomerase II/histidine kinase"/>
    <property type="match status" value="1"/>
</dbReference>
<dbReference type="CDD" id="cd06225">
    <property type="entry name" value="HAMP"/>
    <property type="match status" value="1"/>
</dbReference>
<feature type="transmembrane region" description="Helical" evidence="8">
    <location>
        <begin position="299"/>
        <end position="321"/>
    </location>
</feature>
<reference evidence="11" key="1">
    <citation type="submission" date="2016-05" db="EMBL/GenBank/DDBJ databases">
        <title>Paenibacillus oryzae. sp. nov., isolated from the rice root.</title>
        <authorList>
            <person name="Zhang J."/>
            <person name="Zhang X."/>
        </authorList>
    </citation>
    <scope>NUCLEOTIDE SEQUENCE [LARGE SCALE GENOMIC DNA]</scope>
    <source>
        <strain evidence="11">KCTC13222</strain>
    </source>
</reference>
<dbReference type="STRING" id="512399.A8709_28235"/>
<dbReference type="PANTHER" id="PTHR34220:SF7">
    <property type="entry name" value="SENSOR HISTIDINE KINASE YPDA"/>
    <property type="match status" value="1"/>
</dbReference>
<dbReference type="PROSITE" id="PS50885">
    <property type="entry name" value="HAMP"/>
    <property type="match status" value="1"/>
</dbReference>
<organism evidence="10 11">
    <name type="scientific">Paenibacillus pectinilyticus</name>
    <dbReference type="NCBI Taxonomy" id="512399"/>
    <lineage>
        <taxon>Bacteria</taxon>
        <taxon>Bacillati</taxon>
        <taxon>Bacillota</taxon>
        <taxon>Bacilli</taxon>
        <taxon>Bacillales</taxon>
        <taxon>Paenibacillaceae</taxon>
        <taxon>Paenibacillus</taxon>
    </lineage>
</organism>
<dbReference type="Pfam" id="PF06580">
    <property type="entry name" value="His_kinase"/>
    <property type="match status" value="1"/>
</dbReference>
<dbReference type="Pfam" id="PF00672">
    <property type="entry name" value="HAMP"/>
    <property type="match status" value="1"/>
</dbReference>
<dbReference type="Proteomes" id="UP000093309">
    <property type="component" value="Unassembled WGS sequence"/>
</dbReference>
<evidence type="ECO:0000313" key="10">
    <source>
        <dbReference type="EMBL" id="OCT11764.1"/>
    </source>
</evidence>
<dbReference type="SUPFAM" id="SSF158472">
    <property type="entry name" value="HAMP domain-like"/>
    <property type="match status" value="1"/>
</dbReference>
<evidence type="ECO:0000256" key="5">
    <source>
        <dbReference type="ARBA" id="ARBA00022777"/>
    </source>
</evidence>
<dbReference type="AlphaFoldDB" id="A0A1C0ZUI1"/>
<keyword evidence="8" id="KW-1133">Transmembrane helix</keyword>
<dbReference type="GO" id="GO:0005886">
    <property type="term" value="C:plasma membrane"/>
    <property type="evidence" value="ECO:0007669"/>
    <property type="project" value="UniProtKB-SubCell"/>
</dbReference>
<dbReference type="InterPro" id="IPR003594">
    <property type="entry name" value="HATPase_dom"/>
</dbReference>
<keyword evidence="11" id="KW-1185">Reference proteome</keyword>
<evidence type="ECO:0000256" key="2">
    <source>
        <dbReference type="ARBA" id="ARBA00022475"/>
    </source>
</evidence>
<name>A0A1C0ZUI1_9BACL</name>
<dbReference type="GO" id="GO:0000155">
    <property type="term" value="F:phosphorelay sensor kinase activity"/>
    <property type="evidence" value="ECO:0007669"/>
    <property type="project" value="InterPro"/>
</dbReference>
<dbReference type="InterPro" id="IPR036890">
    <property type="entry name" value="HATPase_C_sf"/>
</dbReference>
<evidence type="ECO:0000256" key="1">
    <source>
        <dbReference type="ARBA" id="ARBA00004651"/>
    </source>
</evidence>
<dbReference type="Pfam" id="PF02518">
    <property type="entry name" value="HATPase_c"/>
    <property type="match status" value="1"/>
</dbReference>
<evidence type="ECO:0000256" key="3">
    <source>
        <dbReference type="ARBA" id="ARBA00022553"/>
    </source>
</evidence>
<keyword evidence="6 8" id="KW-0472">Membrane</keyword>
<evidence type="ECO:0000313" key="11">
    <source>
        <dbReference type="Proteomes" id="UP000093309"/>
    </source>
</evidence>
<protein>
    <recommendedName>
        <fullName evidence="9">HAMP domain-containing protein</fullName>
    </recommendedName>
</protein>
<accession>A0A1C0ZUI1</accession>
<keyword evidence="5" id="KW-0418">Kinase</keyword>
<comment type="subcellular location">
    <subcellularLocation>
        <location evidence="1">Cell membrane</location>
        <topology evidence="1">Multi-pass membrane protein</topology>
    </subcellularLocation>
</comment>
<dbReference type="Gene3D" id="3.30.565.10">
    <property type="entry name" value="Histidine kinase-like ATPase, C-terminal domain"/>
    <property type="match status" value="1"/>
</dbReference>
<evidence type="ECO:0000259" key="9">
    <source>
        <dbReference type="PROSITE" id="PS50885"/>
    </source>
</evidence>
<feature type="domain" description="HAMP" evidence="9">
    <location>
        <begin position="323"/>
        <end position="375"/>
    </location>
</feature>
<keyword evidence="2" id="KW-1003">Cell membrane</keyword>
<evidence type="ECO:0000256" key="8">
    <source>
        <dbReference type="SAM" id="Phobius"/>
    </source>
</evidence>
<dbReference type="Gene3D" id="6.10.340.10">
    <property type="match status" value="1"/>
</dbReference>
<proteinExistence type="predicted"/>
<sequence>MKLMNAWLNARLKMKIALLCFLLVLLSTGLLGLFFYRHSVTLARESARIQSTEILTQVSNYFDEKMKQTIGRVYSIRSDTTFSEMAQHYLINEEPQYYAPALSYFSSVFAEIRYSEPFVSSVLLYTPKSTFYDLSLSIPFGMDFTHTAIFQKIASLPNASVYWLPLSDQEIYRVPKQTIPLVLRMSVSGYQDLLMVINLNEDMLMNYLLAAQSEKGIHAAIVTKEGDVVASDNSAEMTDFLTHKWKLKDSKTGGSSSENKTVKLSNGAYFVNQVQTKVPPWTIVQLRSEQTLKEQLRGIQVYVVEVVLVFVAISLLLGFWLSTQISRPLSILEKSMQRVRIRQFDVRFDYPYNDEVGKLSRTFNFMIEEIQEQVQSMNTYILQLQQEKDKVQQKEIQKRRAELNTLISQLTPHFLYNTLDSMKWLAERNDQKEISQMATDLATFFRTTLSKGREMITIKEEFEHVSSYLAIQKIRYGDAFTYDLEIEESLLHLMTPKLILQPLVENAIYHGIKRMKGPGYIQIRVGISEERIYLKVTDNGAGIHPYKLAILRKRLDEKLADPDNGYGLFNVHDRIQLYFGERYGLEISSILNESTCMTAWIPQIQREDVASYV</sequence>
<dbReference type="InterPro" id="IPR010559">
    <property type="entry name" value="Sig_transdc_His_kin_internal"/>
</dbReference>
<keyword evidence="4" id="KW-0808">Transferase</keyword>
<keyword evidence="7" id="KW-0175">Coiled coil</keyword>
<dbReference type="InterPro" id="IPR003660">
    <property type="entry name" value="HAMP_dom"/>
</dbReference>